<dbReference type="NCBIfam" id="TIGR01300">
    <property type="entry name" value="CPA3_mnhG_phaG"/>
    <property type="match status" value="1"/>
</dbReference>
<organism evidence="2 3">
    <name type="scientific">Desulfobaculum xiamenense</name>
    <dbReference type="NCBI Taxonomy" id="995050"/>
    <lineage>
        <taxon>Bacteria</taxon>
        <taxon>Pseudomonadati</taxon>
        <taxon>Thermodesulfobacteriota</taxon>
        <taxon>Desulfovibrionia</taxon>
        <taxon>Desulfovibrionales</taxon>
        <taxon>Desulfovibrionaceae</taxon>
        <taxon>Desulfobaculum</taxon>
    </lineage>
</organism>
<sequence>MILDIIVMTLLLLGVVVFAGAALGILRFPDFYSRLHPAGKMDTLASGFMLLGLALYNLHHFDVANLLTSLKIMLILVFVFIASPTATHALVDAGFRAGLKPWQKGQERR</sequence>
<proteinExistence type="predicted"/>
<dbReference type="RefSeq" id="WP_167940192.1">
    <property type="nucleotide sequence ID" value="NZ_JAATJA010000001.1"/>
</dbReference>
<comment type="caution">
    <text evidence="2">The sequence shown here is derived from an EMBL/GenBank/DDBJ whole genome shotgun (WGS) entry which is preliminary data.</text>
</comment>
<feature type="transmembrane region" description="Helical" evidence="1">
    <location>
        <begin position="38"/>
        <end position="58"/>
    </location>
</feature>
<keyword evidence="1" id="KW-0812">Transmembrane</keyword>
<protein>
    <submittedName>
        <fullName evidence="2">Multicomponent Na+:H+ antiporter subunit G</fullName>
    </submittedName>
</protein>
<name>A0A846QJ64_9BACT</name>
<accession>A0A846QJ64</accession>
<feature type="transmembrane region" description="Helical" evidence="1">
    <location>
        <begin position="70"/>
        <end position="91"/>
    </location>
</feature>
<dbReference type="Pfam" id="PF03334">
    <property type="entry name" value="PhaG_MnhG_YufB"/>
    <property type="match status" value="1"/>
</dbReference>
<keyword evidence="1" id="KW-0472">Membrane</keyword>
<feature type="transmembrane region" description="Helical" evidence="1">
    <location>
        <begin position="6"/>
        <end position="26"/>
    </location>
</feature>
<evidence type="ECO:0000313" key="3">
    <source>
        <dbReference type="Proteomes" id="UP000580856"/>
    </source>
</evidence>
<evidence type="ECO:0000313" key="2">
    <source>
        <dbReference type="EMBL" id="NJB67110.1"/>
    </source>
</evidence>
<keyword evidence="3" id="KW-1185">Reference proteome</keyword>
<dbReference type="GO" id="GO:0015385">
    <property type="term" value="F:sodium:proton antiporter activity"/>
    <property type="evidence" value="ECO:0007669"/>
    <property type="project" value="TreeGrafter"/>
</dbReference>
<dbReference type="EMBL" id="JAATJA010000001">
    <property type="protein sequence ID" value="NJB67110.1"/>
    <property type="molecule type" value="Genomic_DNA"/>
</dbReference>
<keyword evidence="1" id="KW-1133">Transmembrane helix</keyword>
<dbReference type="InterPro" id="IPR005133">
    <property type="entry name" value="PhaG_MnhG_YufB"/>
</dbReference>
<dbReference type="PANTHER" id="PTHR34703">
    <property type="entry name" value="ANTIPORTER SUBUNIT MNHG2-RELATED"/>
    <property type="match status" value="1"/>
</dbReference>
<dbReference type="Proteomes" id="UP000580856">
    <property type="component" value="Unassembled WGS sequence"/>
</dbReference>
<dbReference type="AlphaFoldDB" id="A0A846QJ64"/>
<evidence type="ECO:0000256" key="1">
    <source>
        <dbReference type="SAM" id="Phobius"/>
    </source>
</evidence>
<dbReference type="PANTHER" id="PTHR34703:SF1">
    <property type="entry name" value="ANTIPORTER SUBUNIT MNHG2-RELATED"/>
    <property type="match status" value="1"/>
</dbReference>
<gene>
    <name evidence="2" type="ORF">GGQ74_000750</name>
</gene>
<reference evidence="2 3" key="1">
    <citation type="submission" date="2020-03" db="EMBL/GenBank/DDBJ databases">
        <title>Genomic Encyclopedia of Type Strains, Phase IV (KMG-IV): sequencing the most valuable type-strain genomes for metagenomic binning, comparative biology and taxonomic classification.</title>
        <authorList>
            <person name="Goeker M."/>
        </authorList>
    </citation>
    <scope>NUCLEOTIDE SEQUENCE [LARGE SCALE GENOMIC DNA]</scope>
    <source>
        <strain evidence="2 3">DSM 24233</strain>
    </source>
</reference>